<organism evidence="3">
    <name type="scientific">Harpegnathos saltator</name>
    <name type="common">Jerdon's jumping ant</name>
    <dbReference type="NCBI Taxonomy" id="610380"/>
    <lineage>
        <taxon>Eukaryota</taxon>
        <taxon>Metazoa</taxon>
        <taxon>Ecdysozoa</taxon>
        <taxon>Arthropoda</taxon>
        <taxon>Hexapoda</taxon>
        <taxon>Insecta</taxon>
        <taxon>Pterygota</taxon>
        <taxon>Neoptera</taxon>
        <taxon>Endopterygota</taxon>
        <taxon>Hymenoptera</taxon>
        <taxon>Apocrita</taxon>
        <taxon>Aculeata</taxon>
        <taxon>Formicoidea</taxon>
        <taxon>Formicidae</taxon>
        <taxon>Ponerinae</taxon>
        <taxon>Ponerini</taxon>
        <taxon>Harpegnathos</taxon>
    </lineage>
</organism>
<keyword evidence="3" id="KW-1185">Reference proteome</keyword>
<proteinExistence type="predicted"/>
<dbReference type="GO" id="GO:0005737">
    <property type="term" value="C:cytoplasm"/>
    <property type="evidence" value="ECO:0007669"/>
    <property type="project" value="UniProtKB-ARBA"/>
</dbReference>
<dbReference type="InterPro" id="IPR002999">
    <property type="entry name" value="Tudor"/>
</dbReference>
<dbReference type="Proteomes" id="UP000008237">
    <property type="component" value="Unassembled WGS sequence"/>
</dbReference>
<evidence type="ECO:0000259" key="1">
    <source>
        <dbReference type="Pfam" id="PF00567"/>
    </source>
</evidence>
<accession>E2BER6</accession>
<dbReference type="AlphaFoldDB" id="E2BER6"/>
<evidence type="ECO:0000313" key="3">
    <source>
        <dbReference type="Proteomes" id="UP000008237"/>
    </source>
</evidence>
<protein>
    <submittedName>
        <fullName evidence="2">RING finger protein 17</fullName>
    </submittedName>
</protein>
<dbReference type="InParanoid" id="E2BER6"/>
<reference evidence="2 3" key="1">
    <citation type="journal article" date="2010" name="Science">
        <title>Genomic comparison of the ants Camponotus floridanus and Harpegnathos saltator.</title>
        <authorList>
            <person name="Bonasio R."/>
            <person name="Zhang G."/>
            <person name="Ye C."/>
            <person name="Mutti N.S."/>
            <person name="Fang X."/>
            <person name="Qin N."/>
            <person name="Donahue G."/>
            <person name="Yang P."/>
            <person name="Li Q."/>
            <person name="Li C."/>
            <person name="Zhang P."/>
            <person name="Huang Z."/>
            <person name="Berger S.L."/>
            <person name="Reinberg D."/>
            <person name="Wang J."/>
            <person name="Liebig J."/>
        </authorList>
    </citation>
    <scope>NUCLEOTIDE SEQUENCE [LARGE SCALE GENOMIC DNA]</scope>
    <source>
        <strain evidence="2 3">R22 G/1</strain>
    </source>
</reference>
<dbReference type="SUPFAM" id="SSF63748">
    <property type="entry name" value="Tudor/PWWP/MBT"/>
    <property type="match status" value="1"/>
</dbReference>
<evidence type="ECO:0000313" key="2">
    <source>
        <dbReference type="EMBL" id="EFN85815.1"/>
    </source>
</evidence>
<dbReference type="Pfam" id="PF00567">
    <property type="entry name" value="TUDOR"/>
    <property type="match status" value="1"/>
</dbReference>
<feature type="domain" description="Tudor" evidence="1">
    <location>
        <begin position="17"/>
        <end position="80"/>
    </location>
</feature>
<sequence>MNRHPNRYTIPRGVLVGALVAMQDDDEWYRREITALSGHSAVITLGDWGRTVKKSVTHLRHLPDQFHLIPWQAIAVGLRGLRPIESVVYWSKTTREITRLLAEGQSGIMKIRKSVGGKAADVDLYLARASFIGYKEFKQELVAIGQAIETEELRRPFPSI</sequence>
<dbReference type="Gene3D" id="2.30.30.140">
    <property type="match status" value="1"/>
</dbReference>
<dbReference type="InterPro" id="IPR035437">
    <property type="entry name" value="SNase_OB-fold_sf"/>
</dbReference>
<gene>
    <name evidence="2" type="ORF">EAI_03091</name>
</gene>
<dbReference type="EMBL" id="GL447847">
    <property type="protein sequence ID" value="EFN85815.1"/>
    <property type="molecule type" value="Genomic_DNA"/>
</dbReference>
<dbReference type="Gene3D" id="2.40.50.90">
    <property type="match status" value="1"/>
</dbReference>
<name>E2BER6_HARSA</name>